<gene>
    <name evidence="3" type="ORF">V8Q02_30025</name>
</gene>
<feature type="transmembrane region" description="Helical" evidence="1">
    <location>
        <begin position="95"/>
        <end position="128"/>
    </location>
</feature>
<accession>A0ABU8CVH4</accession>
<dbReference type="EMBL" id="JBAMYC010000022">
    <property type="protein sequence ID" value="MEI1252203.1"/>
    <property type="molecule type" value="Genomic_DNA"/>
</dbReference>
<evidence type="ECO:0000256" key="2">
    <source>
        <dbReference type="SAM" id="SignalP"/>
    </source>
</evidence>
<feature type="transmembrane region" description="Helical" evidence="1">
    <location>
        <begin position="64"/>
        <end position="83"/>
    </location>
</feature>
<feature type="chain" id="PRO_5047142120" evidence="2">
    <location>
        <begin position="21"/>
        <end position="201"/>
    </location>
</feature>
<feature type="transmembrane region" description="Helical" evidence="1">
    <location>
        <begin position="177"/>
        <end position="195"/>
    </location>
</feature>
<organism evidence="3 4">
    <name type="scientific">Rhizobium aouanii</name>
    <dbReference type="NCBI Taxonomy" id="3118145"/>
    <lineage>
        <taxon>Bacteria</taxon>
        <taxon>Pseudomonadati</taxon>
        <taxon>Pseudomonadota</taxon>
        <taxon>Alphaproteobacteria</taxon>
        <taxon>Hyphomicrobiales</taxon>
        <taxon>Rhizobiaceae</taxon>
        <taxon>Rhizobium/Agrobacterium group</taxon>
        <taxon>Rhizobium</taxon>
    </lineage>
</organism>
<keyword evidence="1" id="KW-0812">Transmembrane</keyword>
<evidence type="ECO:0000313" key="3">
    <source>
        <dbReference type="EMBL" id="MEI1252203.1"/>
    </source>
</evidence>
<sequence length="201" mass="20734">MKRGLATILLFMTAAEPAAAHSPVKGIGIFYNGMLHPYLVPGHLLVLLALGLMIGQHAPSSSRYALPTFLVTFLASSALLWWLPIAPLPETLLLVVSLLAGLMVAVSVAPGLVSIFLAVVAGIVLGLNSNPEGVPPEQTGLALAGTVSGAVLAILYAGGLSAWLARFPSWPPIAVRVLGSWTAACALLVLVLQYAKTGAVL</sequence>
<feature type="signal peptide" evidence="2">
    <location>
        <begin position="1"/>
        <end position="20"/>
    </location>
</feature>
<feature type="transmembrane region" description="Helical" evidence="1">
    <location>
        <begin position="36"/>
        <end position="55"/>
    </location>
</feature>
<proteinExistence type="predicted"/>
<reference evidence="3 4" key="1">
    <citation type="submission" date="2024-01" db="EMBL/GenBank/DDBJ databases">
        <title>Draft genome sequences of three bacterial strains isolated from Acacia saligna represent a potential new species within the genus Rhizobium.</title>
        <authorList>
            <person name="Tambong J.T."/>
            <person name="Mnasri B."/>
        </authorList>
    </citation>
    <scope>NUCLEOTIDE SEQUENCE [LARGE SCALE GENOMIC DNA]</scope>
    <source>
        <strain evidence="3 4">1AS12I</strain>
    </source>
</reference>
<keyword evidence="1" id="KW-0472">Membrane</keyword>
<dbReference type="InterPro" id="IPR007038">
    <property type="entry name" value="HupE_UreJ"/>
</dbReference>
<evidence type="ECO:0000256" key="1">
    <source>
        <dbReference type="SAM" id="Phobius"/>
    </source>
</evidence>
<keyword evidence="2" id="KW-0732">Signal</keyword>
<dbReference type="Pfam" id="PF04955">
    <property type="entry name" value="HupE_UreJ"/>
    <property type="match status" value="1"/>
</dbReference>
<keyword evidence="4" id="KW-1185">Reference proteome</keyword>
<keyword evidence="1" id="KW-1133">Transmembrane helix</keyword>
<name>A0ABU8CVH4_9HYPH</name>
<dbReference type="Proteomes" id="UP001531129">
    <property type="component" value="Unassembled WGS sequence"/>
</dbReference>
<evidence type="ECO:0000313" key="4">
    <source>
        <dbReference type="Proteomes" id="UP001531129"/>
    </source>
</evidence>
<feature type="transmembrane region" description="Helical" evidence="1">
    <location>
        <begin position="140"/>
        <end position="165"/>
    </location>
</feature>
<dbReference type="RefSeq" id="WP_335915812.1">
    <property type="nucleotide sequence ID" value="NZ_JBAMYB010000021.1"/>
</dbReference>
<comment type="caution">
    <text evidence="3">The sequence shown here is derived from an EMBL/GenBank/DDBJ whole genome shotgun (WGS) entry which is preliminary data.</text>
</comment>
<protein>
    <submittedName>
        <fullName evidence="3">HupE/UreJ family protein</fullName>
    </submittedName>
</protein>